<comment type="caution">
    <text evidence="1">The sequence shown here is derived from an EMBL/GenBank/DDBJ whole genome shotgun (WGS) entry which is preliminary data.</text>
</comment>
<accession>A0A645D8D1</accession>
<evidence type="ECO:0000313" key="1">
    <source>
        <dbReference type="EMBL" id="MPM84862.1"/>
    </source>
</evidence>
<protein>
    <submittedName>
        <fullName evidence="1">Uncharacterized protein</fullName>
    </submittedName>
</protein>
<reference evidence="1" key="1">
    <citation type="submission" date="2019-08" db="EMBL/GenBank/DDBJ databases">
        <authorList>
            <person name="Kucharzyk K."/>
            <person name="Murdoch R.W."/>
            <person name="Higgins S."/>
            <person name="Loffler F."/>
        </authorList>
    </citation>
    <scope>NUCLEOTIDE SEQUENCE</scope>
</reference>
<dbReference type="AlphaFoldDB" id="A0A645D8D1"/>
<proteinExistence type="predicted"/>
<name>A0A645D8D1_9ZZZZ</name>
<organism evidence="1">
    <name type="scientific">bioreactor metagenome</name>
    <dbReference type="NCBI Taxonomy" id="1076179"/>
    <lineage>
        <taxon>unclassified sequences</taxon>
        <taxon>metagenomes</taxon>
        <taxon>ecological metagenomes</taxon>
    </lineage>
</organism>
<dbReference type="EMBL" id="VSSQ01033315">
    <property type="protein sequence ID" value="MPM84862.1"/>
    <property type="molecule type" value="Genomic_DNA"/>
</dbReference>
<sequence>MSSDQLRGYYLLHSVLARGDEIIRIPDPGDGSYLGFYPLRHHAYEKVVLVLYRGGYYDVCLIAVYRVSYHGRIGAVVVENRDIEKVLGRLRLVNIALYEQQIMYLAQYLCCRIADSPSAHDYNIHRITETLKTPLSWRIPSRKLSQPRLRSV</sequence>
<gene>
    <name evidence="1" type="ORF">SDC9_131938</name>
</gene>